<evidence type="ECO:0000256" key="1">
    <source>
        <dbReference type="SAM" id="MobiDB-lite"/>
    </source>
</evidence>
<evidence type="ECO:0000313" key="2">
    <source>
        <dbReference type="EMBL" id="MDN3570471.1"/>
    </source>
</evidence>
<reference evidence="3" key="1">
    <citation type="journal article" date="2019" name="Int. J. Syst. Evol. Microbiol.">
        <title>The Global Catalogue of Microorganisms (GCM) 10K type strain sequencing project: providing services to taxonomists for standard genome sequencing and annotation.</title>
        <authorList>
            <consortium name="The Broad Institute Genomics Platform"/>
            <consortium name="The Broad Institute Genome Sequencing Center for Infectious Disease"/>
            <person name="Wu L."/>
            <person name="Ma J."/>
        </authorList>
    </citation>
    <scope>NUCLEOTIDE SEQUENCE [LARGE SCALE GENOMIC DNA]</scope>
    <source>
        <strain evidence="3">CECT 7806</strain>
    </source>
</reference>
<sequence length="100" mass="10793">MKLIEARTAKLEAPHKADALAAQPKENGHLLADVSDRIAAGPSSDREATAAALRASSAARDREAGKAIVWLINRERQQRGYRSRGAKIMADQVQLLAIAH</sequence>
<keyword evidence="3" id="KW-1185">Reference proteome</keyword>
<feature type="region of interest" description="Disordered" evidence="1">
    <location>
        <begin position="41"/>
        <end position="62"/>
    </location>
</feature>
<dbReference type="RefSeq" id="WP_238291952.1">
    <property type="nucleotide sequence ID" value="NZ_BPQS01000047.1"/>
</dbReference>
<dbReference type="Proteomes" id="UP001244297">
    <property type="component" value="Unassembled WGS sequence"/>
</dbReference>
<gene>
    <name evidence="2" type="ORF">QWZ18_07525</name>
</gene>
<evidence type="ECO:0000313" key="3">
    <source>
        <dbReference type="Proteomes" id="UP001244297"/>
    </source>
</evidence>
<name>A0ABT8AKW9_9HYPH</name>
<dbReference type="EMBL" id="JAUFPT010000021">
    <property type="protein sequence ID" value="MDN3570471.1"/>
    <property type="molecule type" value="Genomic_DNA"/>
</dbReference>
<feature type="compositionally biased region" description="Low complexity" evidence="1">
    <location>
        <begin position="49"/>
        <end position="58"/>
    </location>
</feature>
<accession>A0ABT8AKW9</accession>
<organism evidence="2 3">
    <name type="scientific">Methylobacterium longum</name>
    <dbReference type="NCBI Taxonomy" id="767694"/>
    <lineage>
        <taxon>Bacteria</taxon>
        <taxon>Pseudomonadati</taxon>
        <taxon>Pseudomonadota</taxon>
        <taxon>Alphaproteobacteria</taxon>
        <taxon>Hyphomicrobiales</taxon>
        <taxon>Methylobacteriaceae</taxon>
        <taxon>Methylobacterium</taxon>
    </lineage>
</organism>
<comment type="caution">
    <text evidence="2">The sequence shown here is derived from an EMBL/GenBank/DDBJ whole genome shotgun (WGS) entry which is preliminary data.</text>
</comment>
<protein>
    <submittedName>
        <fullName evidence="2">Uncharacterized protein</fullName>
    </submittedName>
</protein>
<proteinExistence type="predicted"/>